<evidence type="ECO:0000313" key="2">
    <source>
        <dbReference type="EMBL" id="EUA89944.1"/>
    </source>
</evidence>
<comment type="caution">
    <text evidence="2">The sequence shown here is derived from an EMBL/GenBank/DDBJ whole genome shotgun (WGS) entry which is preliminary data.</text>
</comment>
<evidence type="ECO:0000313" key="3">
    <source>
        <dbReference type="Proteomes" id="UP000020681"/>
    </source>
</evidence>
<dbReference type="EMBL" id="JAOL01000114">
    <property type="protein sequence ID" value="EUA89944.1"/>
    <property type="molecule type" value="Genomic_DNA"/>
</dbReference>
<protein>
    <submittedName>
        <fullName evidence="2">Uncharacterized protein</fullName>
    </submittedName>
</protein>
<proteinExistence type="predicted"/>
<dbReference type="Proteomes" id="UP000020681">
    <property type="component" value="Unassembled WGS sequence"/>
</dbReference>
<organism evidence="2 3">
    <name type="scientific">Mycobacterium ulcerans str. Harvey</name>
    <dbReference type="NCBI Taxonomy" id="1299332"/>
    <lineage>
        <taxon>Bacteria</taxon>
        <taxon>Bacillati</taxon>
        <taxon>Actinomycetota</taxon>
        <taxon>Actinomycetes</taxon>
        <taxon>Mycobacteriales</taxon>
        <taxon>Mycobacteriaceae</taxon>
        <taxon>Mycobacterium</taxon>
        <taxon>Mycobacterium ulcerans group</taxon>
    </lineage>
</organism>
<evidence type="ECO:0000256" key="1">
    <source>
        <dbReference type="SAM" id="MobiDB-lite"/>
    </source>
</evidence>
<gene>
    <name evidence="2" type="ORF">I551_3694</name>
</gene>
<name>A0ABP3AGA9_MYCUL</name>
<keyword evidence="3" id="KW-1185">Reference proteome</keyword>
<accession>A0ABP3AGA9</accession>
<sequence>MIGSGGTPAPRLPGRHAPQQSTHEVQTGRIHQDRPISGRQAAILPHELGNLIHFGHHIGATHRFGDQASIIQGLSR</sequence>
<reference evidence="2 3" key="1">
    <citation type="submission" date="2014-01" db="EMBL/GenBank/DDBJ databases">
        <authorList>
            <person name="Dobos K."/>
            <person name="Lenaerts A."/>
            <person name="Ordway D."/>
            <person name="DeGroote M.A."/>
            <person name="Parker T."/>
            <person name="Sizemore C."/>
            <person name="Tallon L.J."/>
            <person name="Sadzewicz L.K."/>
            <person name="Sengamalay N."/>
            <person name="Fraser C.M."/>
            <person name="Hine E."/>
            <person name="Shefchek K.A."/>
            <person name="Das S.P."/>
            <person name="Tettelin H."/>
        </authorList>
    </citation>
    <scope>NUCLEOTIDE SEQUENCE [LARGE SCALE GENOMIC DNA]</scope>
    <source>
        <strain evidence="2 3">Harvey</strain>
    </source>
</reference>
<feature type="region of interest" description="Disordered" evidence="1">
    <location>
        <begin position="1"/>
        <end position="38"/>
    </location>
</feature>